<comment type="similarity">
    <text evidence="2 8">Belongs to the glutamyl-tRNA reductase family.</text>
</comment>
<dbReference type="InterPro" id="IPR018214">
    <property type="entry name" value="GluRdtase_CS"/>
</dbReference>
<dbReference type="InterPro" id="IPR036343">
    <property type="entry name" value="GluRdtase_N_sf"/>
</dbReference>
<dbReference type="AlphaFoldDB" id="A0A7R8ZX61"/>
<protein>
    <recommendedName>
        <fullName evidence="3 8">Glutamyl-tRNA reductase</fullName>
        <ecNumber evidence="3 8">1.2.1.70</ecNumber>
    </recommendedName>
</protein>
<feature type="domain" description="Tetrapyrrole biosynthesis glutamyl-tRNA reductase dimerisation" evidence="9">
    <location>
        <begin position="318"/>
        <end position="392"/>
    </location>
</feature>
<comment type="catalytic activity">
    <reaction evidence="7 8">
        <text>(S)-4-amino-5-oxopentanoate + tRNA(Glu) + NADP(+) = L-glutamyl-tRNA(Glu) + NADPH + H(+)</text>
        <dbReference type="Rhea" id="RHEA:12344"/>
        <dbReference type="Rhea" id="RHEA-COMP:9663"/>
        <dbReference type="Rhea" id="RHEA-COMP:9680"/>
        <dbReference type="ChEBI" id="CHEBI:15378"/>
        <dbReference type="ChEBI" id="CHEBI:57501"/>
        <dbReference type="ChEBI" id="CHEBI:57783"/>
        <dbReference type="ChEBI" id="CHEBI:58349"/>
        <dbReference type="ChEBI" id="CHEBI:78442"/>
        <dbReference type="ChEBI" id="CHEBI:78520"/>
        <dbReference type="EC" id="1.2.1.70"/>
    </reaction>
</comment>
<gene>
    <name evidence="13" type="ORF">CTOB1V02_LOCUS13078</name>
</gene>
<feature type="non-terminal residue" evidence="13">
    <location>
        <position position="635"/>
    </location>
</feature>
<evidence type="ECO:0000256" key="1">
    <source>
        <dbReference type="ARBA" id="ARBA00005059"/>
    </source>
</evidence>
<dbReference type="PANTHER" id="PTHR43013:SF1">
    <property type="entry name" value="GLUTAMYL-TRNA REDUCTASE"/>
    <property type="match status" value="1"/>
</dbReference>
<sequence>MTEDNVHISPFYAISISYEKAHTEIRGKYTFFSHNIEDFAREIRENNLGFCFIISTCNRTEIYAQTPNLDAIINLFCEYVNGDKDEFMKYIDIYENTSAINHLFRVSAGLESQILGDFEIVGQLKIWFKKFKKHKLTNAYLEKLLNTSLSISKNIKHKTALSNGAASVSYAAVNYILQNIDKSQHYNIVLLGIGKIGQNTCENLVKHTENTNITLINRTPEKAEKLAQKFWVQHKEFSELKTTLAHTDILIVATSSDKPIINAESIDKDKTMIIIDLSVPSNVSPELKNYSNITLLNVDDLSKMIDETLEMRTLEIPKAEAIIDKYTEELSEWEETRKLAPAIVAFKEDLLRLNHHNFNDLRKNNPTLNGKETLLSEKLVQKITNRFADYIISNPDKKAVAIDIMKEIPLALWQAEKVAENLSTLGHQSQIVPIISEGDKNLKVPIYELGITGVFTKDLDIALLNEKIDLAVHSLKDIPTRLPENIFISAVLERDFPEDVLVRNPKAKNKNYNDMHIGTGSLRRQCFWKNAYPNATFGNIRGNVQTRLQKLESENFDGVIFSLAGIKRMEMNIDYEYLSFITPAPAQGVVACCSLQNNKEINSILAQINHSETAQATKVERDFLQTLEGGCSAPI</sequence>
<evidence type="ECO:0000259" key="9">
    <source>
        <dbReference type="Pfam" id="PF00745"/>
    </source>
</evidence>
<evidence type="ECO:0000259" key="10">
    <source>
        <dbReference type="Pfam" id="PF01379"/>
    </source>
</evidence>
<dbReference type="Gene3D" id="3.30.160.40">
    <property type="entry name" value="Porphobilinogen deaminase, C-terminal domain"/>
    <property type="match status" value="1"/>
</dbReference>
<dbReference type="InterPro" id="IPR006151">
    <property type="entry name" value="Shikm_DH/Glu-tRNA_Rdtase"/>
</dbReference>
<proteinExistence type="inferred from homology"/>
<dbReference type="SUPFAM" id="SSF53850">
    <property type="entry name" value="Periplasmic binding protein-like II"/>
    <property type="match status" value="1"/>
</dbReference>
<evidence type="ECO:0000256" key="2">
    <source>
        <dbReference type="ARBA" id="ARBA00005916"/>
    </source>
</evidence>
<dbReference type="InterPro" id="IPR015895">
    <property type="entry name" value="4pyrrol_synth_GluRdtase_N"/>
</dbReference>
<dbReference type="GO" id="GO:0050661">
    <property type="term" value="F:NADP binding"/>
    <property type="evidence" value="ECO:0007669"/>
    <property type="project" value="InterPro"/>
</dbReference>
<dbReference type="SUPFAM" id="SSF69742">
    <property type="entry name" value="Glutamyl tRNA-reductase catalytic, N-terminal domain"/>
    <property type="match status" value="1"/>
</dbReference>
<dbReference type="InterPro" id="IPR036803">
    <property type="entry name" value="Porphobilinogen_deaminase_C_sf"/>
</dbReference>
<name>A0A7R8ZX61_9CRUS</name>
<evidence type="ECO:0000256" key="7">
    <source>
        <dbReference type="ARBA" id="ARBA00047464"/>
    </source>
</evidence>
<dbReference type="Gene3D" id="3.40.190.10">
    <property type="entry name" value="Periplasmic binding protein-like II"/>
    <property type="match status" value="2"/>
</dbReference>
<dbReference type="GO" id="GO:0004418">
    <property type="term" value="F:hydroxymethylbilane synthase activity"/>
    <property type="evidence" value="ECO:0007669"/>
    <property type="project" value="InterPro"/>
</dbReference>
<dbReference type="InterPro" id="IPR000860">
    <property type="entry name" value="HemC"/>
</dbReference>
<dbReference type="PROSITE" id="PS00747">
    <property type="entry name" value="GLUTR"/>
    <property type="match status" value="1"/>
</dbReference>
<feature type="domain" description="Porphobilinogen deaminase N-terminal" evidence="10">
    <location>
        <begin position="409"/>
        <end position="602"/>
    </location>
</feature>
<accession>A0A7R8ZX61</accession>
<dbReference type="Gene3D" id="3.40.50.720">
    <property type="entry name" value="NAD(P)-binding Rossmann-like Domain"/>
    <property type="match status" value="1"/>
</dbReference>
<dbReference type="UniPathway" id="UPA00251">
    <property type="reaction ID" value="UER00316"/>
</dbReference>
<dbReference type="SUPFAM" id="SSF51735">
    <property type="entry name" value="NAD(P)-binding Rossmann-fold domains"/>
    <property type="match status" value="1"/>
</dbReference>
<feature type="domain" description="Glutamyl-tRNA reductase N-terminal" evidence="12">
    <location>
        <begin position="14"/>
        <end position="159"/>
    </location>
</feature>
<dbReference type="InterPro" id="IPR036291">
    <property type="entry name" value="NAD(P)-bd_dom_sf"/>
</dbReference>
<dbReference type="HAMAP" id="MF_00087">
    <property type="entry name" value="Glu_tRNA_reductase"/>
    <property type="match status" value="1"/>
</dbReference>
<dbReference type="NCBIfam" id="TIGR00212">
    <property type="entry name" value="hemC"/>
    <property type="match status" value="1"/>
</dbReference>
<evidence type="ECO:0000256" key="8">
    <source>
        <dbReference type="RuleBase" id="RU000584"/>
    </source>
</evidence>
<evidence type="ECO:0000256" key="4">
    <source>
        <dbReference type="ARBA" id="ARBA00022857"/>
    </source>
</evidence>
<dbReference type="InterPro" id="IPR000343">
    <property type="entry name" value="4pyrrol_synth_GluRdtase"/>
</dbReference>
<dbReference type="EC" id="1.2.1.70" evidence="3 8"/>
<organism evidence="13">
    <name type="scientific">Cyprideis torosa</name>
    <dbReference type="NCBI Taxonomy" id="163714"/>
    <lineage>
        <taxon>Eukaryota</taxon>
        <taxon>Metazoa</taxon>
        <taxon>Ecdysozoa</taxon>
        <taxon>Arthropoda</taxon>
        <taxon>Crustacea</taxon>
        <taxon>Oligostraca</taxon>
        <taxon>Ostracoda</taxon>
        <taxon>Podocopa</taxon>
        <taxon>Podocopida</taxon>
        <taxon>Cytherocopina</taxon>
        <taxon>Cytheroidea</taxon>
        <taxon>Cytherideidae</taxon>
        <taxon>Cyprideis</taxon>
    </lineage>
</organism>
<dbReference type="SUPFAM" id="SSF54782">
    <property type="entry name" value="Porphobilinogen deaminase (hydroxymethylbilane synthase), C-terminal domain"/>
    <property type="match status" value="1"/>
</dbReference>
<dbReference type="InterPro" id="IPR022417">
    <property type="entry name" value="Porphobilin_deaminase_N"/>
</dbReference>
<dbReference type="Pfam" id="PF01379">
    <property type="entry name" value="Porphobil_deam"/>
    <property type="match status" value="1"/>
</dbReference>
<feature type="domain" description="Quinate/shikimate 5-dehydrogenase/glutamyl-tRNA reductase" evidence="11">
    <location>
        <begin position="179"/>
        <end position="303"/>
    </location>
</feature>
<keyword evidence="4 8" id="KW-0521">NADP</keyword>
<dbReference type="Gene3D" id="3.30.460.30">
    <property type="entry name" value="Glutamyl-tRNA reductase, N-terminal domain"/>
    <property type="match status" value="1"/>
</dbReference>
<comment type="pathway">
    <text evidence="1 8">Porphyrin-containing compound metabolism; protoporphyrin-IX biosynthesis; 5-aminolevulinate from L-glutamyl-tRNA(Glu): step 1/2.</text>
</comment>
<dbReference type="NCBIfam" id="TIGR01035">
    <property type="entry name" value="hemA"/>
    <property type="match status" value="1"/>
</dbReference>
<evidence type="ECO:0000259" key="12">
    <source>
        <dbReference type="Pfam" id="PF05201"/>
    </source>
</evidence>
<dbReference type="Pfam" id="PF00745">
    <property type="entry name" value="GlutR_dimer"/>
    <property type="match status" value="1"/>
</dbReference>
<dbReference type="Pfam" id="PF05201">
    <property type="entry name" value="GlutR_N"/>
    <property type="match status" value="1"/>
</dbReference>
<dbReference type="PANTHER" id="PTHR43013">
    <property type="entry name" value="GLUTAMYL-TRNA REDUCTASE"/>
    <property type="match status" value="1"/>
</dbReference>
<evidence type="ECO:0000256" key="3">
    <source>
        <dbReference type="ARBA" id="ARBA00012970"/>
    </source>
</evidence>
<dbReference type="EMBL" id="OB671947">
    <property type="protein sequence ID" value="CAD7235262.1"/>
    <property type="molecule type" value="Genomic_DNA"/>
</dbReference>
<dbReference type="Pfam" id="PF01488">
    <property type="entry name" value="Shikimate_DH"/>
    <property type="match status" value="1"/>
</dbReference>
<evidence type="ECO:0000259" key="11">
    <source>
        <dbReference type="Pfam" id="PF01488"/>
    </source>
</evidence>
<keyword evidence="6 8" id="KW-0627">Porphyrin biosynthesis</keyword>
<evidence type="ECO:0000313" key="13">
    <source>
        <dbReference type="EMBL" id="CAD7235262.1"/>
    </source>
</evidence>
<keyword evidence="5 8" id="KW-0560">Oxidoreductase</keyword>
<reference evidence="13" key="1">
    <citation type="submission" date="2020-11" db="EMBL/GenBank/DDBJ databases">
        <authorList>
            <person name="Tran Van P."/>
        </authorList>
    </citation>
    <scope>NUCLEOTIDE SEQUENCE</scope>
</reference>
<dbReference type="PRINTS" id="PR00151">
    <property type="entry name" value="PORPHBDMNASE"/>
</dbReference>
<dbReference type="InterPro" id="IPR015896">
    <property type="entry name" value="4pyrrol_synth_GluRdtase_dimer"/>
</dbReference>
<evidence type="ECO:0000256" key="6">
    <source>
        <dbReference type="ARBA" id="ARBA00023244"/>
    </source>
</evidence>
<dbReference type="GO" id="GO:0006782">
    <property type="term" value="P:protoporphyrinogen IX biosynthetic process"/>
    <property type="evidence" value="ECO:0007669"/>
    <property type="project" value="UniProtKB-UniPathway"/>
</dbReference>
<dbReference type="GO" id="GO:0008883">
    <property type="term" value="F:glutamyl-tRNA reductase activity"/>
    <property type="evidence" value="ECO:0007669"/>
    <property type="project" value="UniProtKB-EC"/>
</dbReference>
<dbReference type="OrthoDB" id="5577053at2759"/>
<evidence type="ECO:0000256" key="5">
    <source>
        <dbReference type="ARBA" id="ARBA00023002"/>
    </source>
</evidence>